<proteinExistence type="predicted"/>
<dbReference type="GO" id="GO:0030246">
    <property type="term" value="F:carbohydrate binding"/>
    <property type="evidence" value="ECO:0007669"/>
    <property type="project" value="InterPro"/>
</dbReference>
<dbReference type="AlphaFoldDB" id="A0A7V4WM85"/>
<evidence type="ECO:0000313" key="1">
    <source>
        <dbReference type="EMBL" id="HGY40187.1"/>
    </source>
</evidence>
<keyword evidence="1" id="KW-0645">Protease</keyword>
<dbReference type="PROSITE" id="PS51257">
    <property type="entry name" value="PROKAR_LIPOPROTEIN"/>
    <property type="match status" value="1"/>
</dbReference>
<keyword evidence="1" id="KW-0378">Hydrolase</keyword>
<dbReference type="Gene3D" id="2.60.40.1120">
    <property type="entry name" value="Carboxypeptidase-like, regulatory domain"/>
    <property type="match status" value="1"/>
</dbReference>
<accession>A0A7V4WM85</accession>
<dbReference type="SUPFAM" id="SSF49452">
    <property type="entry name" value="Starch-binding domain-like"/>
    <property type="match status" value="1"/>
</dbReference>
<dbReference type="EMBL" id="DTIY01000077">
    <property type="protein sequence ID" value="HGY40187.1"/>
    <property type="molecule type" value="Genomic_DNA"/>
</dbReference>
<gene>
    <name evidence="1" type="ORF">ENW11_10335</name>
</gene>
<name>A0A7V4WM85_9BACT</name>
<sequence length="115" mass="12626">MKHAAVLVLVLLFVLSGCGVRWQVKDTYIFVYEIEPGSPEGYVLPVPLAQVSVSGEITAVRYTDASGRAHFQLPPGTYTVAITKNGYLPLTDTIVIYTLELTPGRYVYYLARQGG</sequence>
<keyword evidence="1" id="KW-0121">Carboxypeptidase</keyword>
<comment type="caution">
    <text evidence="1">The sequence shown here is derived from an EMBL/GenBank/DDBJ whole genome shotgun (WGS) entry which is preliminary data.</text>
</comment>
<dbReference type="GO" id="GO:0004180">
    <property type="term" value="F:carboxypeptidase activity"/>
    <property type="evidence" value="ECO:0007669"/>
    <property type="project" value="UniProtKB-KW"/>
</dbReference>
<dbReference type="RefSeq" id="WP_017873512.1">
    <property type="nucleotide sequence ID" value="NZ_CP187957.1"/>
</dbReference>
<protein>
    <submittedName>
        <fullName evidence="1">Carboxypeptidase regulatory-like domain-containing protein</fullName>
    </submittedName>
</protein>
<organism evidence="1">
    <name type="scientific">Candidatus Caldatribacterium saccharofermentans</name>
    <dbReference type="NCBI Taxonomy" id="1454753"/>
    <lineage>
        <taxon>Bacteria</taxon>
        <taxon>Pseudomonadati</taxon>
        <taxon>Atribacterota</taxon>
        <taxon>Atribacteria</taxon>
        <taxon>Atribacterales</taxon>
        <taxon>Candidatus Caldatribacteriaceae</taxon>
        <taxon>Candidatus Caldatribacterium</taxon>
    </lineage>
</organism>
<reference evidence="1" key="1">
    <citation type="journal article" date="2020" name="mSystems">
        <title>Genome- and Community-Level Interaction Insights into Carbon Utilization and Element Cycling Functions of Hydrothermarchaeota in Hydrothermal Sediment.</title>
        <authorList>
            <person name="Zhou Z."/>
            <person name="Liu Y."/>
            <person name="Xu W."/>
            <person name="Pan J."/>
            <person name="Luo Z.H."/>
            <person name="Li M."/>
        </authorList>
    </citation>
    <scope>NUCLEOTIDE SEQUENCE [LARGE SCALE GENOMIC DNA]</scope>
    <source>
        <strain evidence="1">SpSt-82</strain>
    </source>
</reference>
<dbReference type="InterPro" id="IPR013784">
    <property type="entry name" value="Carb-bd-like_fold"/>
</dbReference>
<dbReference type="Pfam" id="PF13620">
    <property type="entry name" value="CarboxypepD_reg"/>
    <property type="match status" value="1"/>
</dbReference>